<evidence type="ECO:0000256" key="1">
    <source>
        <dbReference type="ARBA" id="ARBA00023054"/>
    </source>
</evidence>
<feature type="coiled-coil region" evidence="3">
    <location>
        <begin position="406"/>
        <end position="494"/>
    </location>
</feature>
<dbReference type="InterPro" id="IPR024704">
    <property type="entry name" value="SMC"/>
</dbReference>
<feature type="coiled-coil region" evidence="3">
    <location>
        <begin position="676"/>
        <end position="713"/>
    </location>
</feature>
<dbReference type="SUPFAM" id="SSF52540">
    <property type="entry name" value="P-loop containing nucleoside triphosphate hydrolases"/>
    <property type="match status" value="2"/>
</dbReference>
<feature type="coiled-coil region" evidence="3">
    <location>
        <begin position="870"/>
        <end position="932"/>
    </location>
</feature>
<feature type="domain" description="SMC hinge" evidence="4">
    <location>
        <begin position="516"/>
        <end position="637"/>
    </location>
</feature>
<dbReference type="InterPro" id="IPR036277">
    <property type="entry name" value="SMC_hinge_sf"/>
</dbReference>
<accession>C5K541</accession>
<dbReference type="OrthoDB" id="431497at2759"/>
<dbReference type="Pfam" id="PF02463">
    <property type="entry name" value="SMC_N"/>
    <property type="match status" value="1"/>
</dbReference>
<gene>
    <name evidence="5" type="ORF">Pmar_PMAR010206</name>
</gene>
<dbReference type="GO" id="GO:0051276">
    <property type="term" value="P:chromosome organization"/>
    <property type="evidence" value="ECO:0007669"/>
    <property type="project" value="InterPro"/>
</dbReference>
<feature type="coiled-coil region" evidence="3">
    <location>
        <begin position="189"/>
        <end position="371"/>
    </location>
</feature>
<dbReference type="EMBL" id="GG670562">
    <property type="protein sequence ID" value="EER20463.1"/>
    <property type="molecule type" value="Genomic_DNA"/>
</dbReference>
<dbReference type="SUPFAM" id="SSF75553">
    <property type="entry name" value="Smc hinge domain"/>
    <property type="match status" value="1"/>
</dbReference>
<dbReference type="InterPro" id="IPR003395">
    <property type="entry name" value="RecF/RecN/SMC_N"/>
</dbReference>
<evidence type="ECO:0000256" key="2">
    <source>
        <dbReference type="PIRNR" id="PIRNR005719"/>
    </source>
</evidence>
<dbReference type="SUPFAM" id="SSF57997">
    <property type="entry name" value="Tropomyosin"/>
    <property type="match status" value="1"/>
</dbReference>
<keyword evidence="1 3" id="KW-0175">Coiled coil</keyword>
<dbReference type="GO" id="GO:0005524">
    <property type="term" value="F:ATP binding"/>
    <property type="evidence" value="ECO:0007669"/>
    <property type="project" value="InterPro"/>
</dbReference>
<proteinExistence type="inferred from homology"/>
<dbReference type="InterPro" id="IPR027417">
    <property type="entry name" value="P-loop_NTPase"/>
</dbReference>
<evidence type="ECO:0000259" key="4">
    <source>
        <dbReference type="SMART" id="SM00968"/>
    </source>
</evidence>
<dbReference type="GO" id="GO:0005634">
    <property type="term" value="C:nucleus"/>
    <property type="evidence" value="ECO:0007669"/>
    <property type="project" value="UniProtKB-SubCell"/>
</dbReference>
<sequence length="1222" mass="138557">MHLKKLTIKGYKTYRDLTTIVDLHAGVNVLVGLNGSGKSNIFSAIRFALGGDGVSKEQQRRAMLHESQGQQVASAFVEVTFDNSDGKIPVDKAEVVLRRTITINTDVYEWNGKEVTKAEVDSWLEGAGISNKHNTYSIVENGKVTALTRMSDAKRLDLLKEVSGAHIYDERRAESLAVLETTRKKREHIAEVMDDIRGKLDRLDEEQKELQEARALSRERVAIESVIADREKRQCRERIKELEQQASAILADLGGEQGVMTDMSAEVGREKSALEELTKELTETSTRLRFLSKRREKLSTEHAEICGASEGRDEAVEKSTAEMEELRGRLERANEELDDVTTAFKGKKAQLQSIEEEQDSLRSELAVATRKREKLAVKKGSGPSYASVAERNEYLSEKVASKNQRLEEVEGLLGKQTAQLDEEQQEIDRIGAEIARLEAESQAYAGQNGDADIATTERNIADTQDEIRQKMKEINALREEEESFSRQRQELLEAVWRTAPRAVREGYTWLMESGIDGVHGLLIEHVDILEQYRLCAEVTGGLSLFNILVDDDKVGEECLSFIREKQVEIGKPLRITLTPLEQVRIINSDVSYPRGEVANILPLVDVIESPDWARCAVEQVWRRHVLVPDLEMGAKLADFHLDAVTEGGDTSTWRGVMKGGYTSPERYTRLRDWYHAEELEVDINRNRERIAEAEKQVQQLRTTERELQEHLVDLRCTAQAQLNAQSSRLRQVTEDREAVHRLENSLELAAKLKREYEAEREQLELDIIAIRAEMKTKKLPSGALTVAEAQQLEKLEEEIEEKGHRLTQITEAAGELADAIARLRDRESLLIGMQIPNLQKELKTVEMNCTEATIIWRERQRRRQWLAGELAEIEQELALREERRAELEESIVSKSKSVEDMEQEVAESERTILKLKESYNENQNEITDYEDKFKIADSKLDEIVAELSGSVERIEDETKKIGEGVTIRQLQRRAMECRGELEKYPLVNNKALEQFAQFDGQYKELLRSQEEMDQGQVAIDELIAKLDGEKDNNIIKSFAQVNEHFAATFRELVPGGTVKMRLLKRDPSPGLDEGEDEEEEEHHIGAAATVDEKYAGVSIEVMFAAGTTNMRRMHELSGSQKSVVAVALLFAILRSEQPPLYLLDEIDSALDAQYREAFARLISSVTNPNPLGHRPPPPAQVICSTCRPEICHISDRCYEVSLENRSSRVTLLSDFQRYFAQA</sequence>
<name>C5K541_PERM5</name>
<comment type="similarity">
    <text evidence="2">Belongs to the SMC family.</text>
</comment>
<comment type="subcellular location">
    <subcellularLocation>
        <location evidence="2">Nucleus</location>
    </subcellularLocation>
</comment>
<organism evidence="6">
    <name type="scientific">Perkinsus marinus (strain ATCC 50983 / TXsc)</name>
    <dbReference type="NCBI Taxonomy" id="423536"/>
    <lineage>
        <taxon>Eukaryota</taxon>
        <taxon>Sar</taxon>
        <taxon>Alveolata</taxon>
        <taxon>Perkinsozoa</taxon>
        <taxon>Perkinsea</taxon>
        <taxon>Perkinsida</taxon>
        <taxon>Perkinsidae</taxon>
        <taxon>Perkinsus</taxon>
    </lineage>
</organism>
<dbReference type="Gene3D" id="3.40.50.300">
    <property type="entry name" value="P-loop containing nucleotide triphosphate hydrolases"/>
    <property type="match status" value="2"/>
</dbReference>
<evidence type="ECO:0000313" key="6">
    <source>
        <dbReference type="Proteomes" id="UP000007800"/>
    </source>
</evidence>
<dbReference type="AlphaFoldDB" id="C5K541"/>
<dbReference type="GO" id="GO:0016887">
    <property type="term" value="F:ATP hydrolysis activity"/>
    <property type="evidence" value="ECO:0007669"/>
    <property type="project" value="InterPro"/>
</dbReference>
<dbReference type="InParanoid" id="C5K541"/>
<dbReference type="GO" id="GO:0005694">
    <property type="term" value="C:chromosome"/>
    <property type="evidence" value="ECO:0007669"/>
    <property type="project" value="InterPro"/>
</dbReference>
<reference evidence="5 6" key="1">
    <citation type="submission" date="2008-07" db="EMBL/GenBank/DDBJ databases">
        <authorList>
            <person name="El-Sayed N."/>
            <person name="Caler E."/>
            <person name="Inman J."/>
            <person name="Amedeo P."/>
            <person name="Hass B."/>
            <person name="Wortman J."/>
        </authorList>
    </citation>
    <scope>NUCLEOTIDE SEQUENCE [LARGE SCALE GENOMIC DNA]</scope>
    <source>
        <strain evidence="6">ATCC 50983 / TXsc</strain>
    </source>
</reference>
<protein>
    <recommendedName>
        <fullName evidence="2">Structural maintenance of chromosomes protein</fullName>
    </recommendedName>
</protein>
<dbReference type="InterPro" id="IPR010935">
    <property type="entry name" value="SMC_hinge"/>
</dbReference>
<evidence type="ECO:0000256" key="3">
    <source>
        <dbReference type="SAM" id="Coils"/>
    </source>
</evidence>
<dbReference type="OMA" id="GQKTVCA"/>
<dbReference type="SMART" id="SM00968">
    <property type="entry name" value="SMC_hinge"/>
    <property type="match status" value="1"/>
</dbReference>
<dbReference type="RefSeq" id="XP_002788667.1">
    <property type="nucleotide sequence ID" value="XM_002788621.1"/>
</dbReference>
<keyword evidence="6" id="KW-1185">Reference proteome</keyword>
<dbReference type="Gene3D" id="1.20.1060.20">
    <property type="match status" value="1"/>
</dbReference>
<dbReference type="GeneID" id="9054014"/>
<dbReference type="Proteomes" id="UP000007800">
    <property type="component" value="Unassembled WGS sequence"/>
</dbReference>
<feature type="coiled-coil region" evidence="3">
    <location>
        <begin position="739"/>
        <end position="812"/>
    </location>
</feature>
<dbReference type="PANTHER" id="PTHR43977">
    <property type="entry name" value="STRUCTURAL MAINTENANCE OF CHROMOSOMES PROTEIN 3"/>
    <property type="match status" value="1"/>
</dbReference>
<dbReference type="PIRSF" id="PIRSF005719">
    <property type="entry name" value="SMC"/>
    <property type="match status" value="1"/>
</dbReference>
<dbReference type="Pfam" id="PF06470">
    <property type="entry name" value="SMC_hinge"/>
    <property type="match status" value="1"/>
</dbReference>
<evidence type="ECO:0000313" key="5">
    <source>
        <dbReference type="EMBL" id="EER20463.1"/>
    </source>
</evidence>
<keyword evidence="2" id="KW-0539">Nucleus</keyword>